<gene>
    <name evidence="1" type="ORF">GCM10007100_20850</name>
</gene>
<evidence type="ECO:0000313" key="2">
    <source>
        <dbReference type="Proteomes" id="UP000644507"/>
    </source>
</evidence>
<dbReference type="EMBL" id="BMXI01000008">
    <property type="protein sequence ID" value="GHC54300.1"/>
    <property type="molecule type" value="Genomic_DNA"/>
</dbReference>
<dbReference type="AlphaFoldDB" id="A0A918TNP0"/>
<reference evidence="1" key="1">
    <citation type="journal article" date="2014" name="Int. J. Syst. Evol. Microbiol.">
        <title>Complete genome sequence of Corynebacterium casei LMG S-19264T (=DSM 44701T), isolated from a smear-ripened cheese.</title>
        <authorList>
            <consortium name="US DOE Joint Genome Institute (JGI-PGF)"/>
            <person name="Walter F."/>
            <person name="Albersmeier A."/>
            <person name="Kalinowski J."/>
            <person name="Ruckert C."/>
        </authorList>
    </citation>
    <scope>NUCLEOTIDE SEQUENCE</scope>
    <source>
        <strain evidence="1">KCTC 12988</strain>
    </source>
</reference>
<organism evidence="1 2">
    <name type="scientific">Roseibacillus persicicus</name>
    <dbReference type="NCBI Taxonomy" id="454148"/>
    <lineage>
        <taxon>Bacteria</taxon>
        <taxon>Pseudomonadati</taxon>
        <taxon>Verrucomicrobiota</taxon>
        <taxon>Verrucomicrobiia</taxon>
        <taxon>Verrucomicrobiales</taxon>
        <taxon>Verrucomicrobiaceae</taxon>
        <taxon>Roseibacillus</taxon>
    </lineage>
</organism>
<name>A0A918TNP0_9BACT</name>
<protein>
    <submittedName>
        <fullName evidence="1">Uncharacterized protein</fullName>
    </submittedName>
</protein>
<dbReference type="Proteomes" id="UP000644507">
    <property type="component" value="Unassembled WGS sequence"/>
</dbReference>
<keyword evidence="2" id="KW-1185">Reference proteome</keyword>
<accession>A0A918TNP0</accession>
<comment type="caution">
    <text evidence="1">The sequence shown here is derived from an EMBL/GenBank/DDBJ whole genome shotgun (WGS) entry which is preliminary data.</text>
</comment>
<sequence length="141" mass="16078">MAVIRDSELEEDPDIDHFEHLCPGYGGYELLHRSGDARSWLDVRYGETTSDLYRETMDKANGSFPFKSNDVVEWRGTLKGNVFTPFAIIYRLWVQDLENHEKSHSRLVVVALKKGKSEIIGVFTGEKASDEARKKADSLIE</sequence>
<evidence type="ECO:0000313" key="1">
    <source>
        <dbReference type="EMBL" id="GHC54300.1"/>
    </source>
</evidence>
<reference evidence="1" key="2">
    <citation type="submission" date="2020-09" db="EMBL/GenBank/DDBJ databases">
        <authorList>
            <person name="Sun Q."/>
            <person name="Kim S."/>
        </authorList>
    </citation>
    <scope>NUCLEOTIDE SEQUENCE</scope>
    <source>
        <strain evidence="1">KCTC 12988</strain>
    </source>
</reference>
<proteinExistence type="predicted"/>